<keyword evidence="2" id="KW-1185">Reference proteome</keyword>
<gene>
    <name evidence="1" type="ORF">FA13DRAFT_1740215</name>
</gene>
<evidence type="ECO:0000313" key="1">
    <source>
        <dbReference type="EMBL" id="TEB23251.1"/>
    </source>
</evidence>
<reference evidence="1 2" key="1">
    <citation type="journal article" date="2019" name="Nat. Ecol. Evol.">
        <title>Megaphylogeny resolves global patterns of mushroom evolution.</title>
        <authorList>
            <person name="Varga T."/>
            <person name="Krizsan K."/>
            <person name="Foldi C."/>
            <person name="Dima B."/>
            <person name="Sanchez-Garcia M."/>
            <person name="Sanchez-Ramirez S."/>
            <person name="Szollosi G.J."/>
            <person name="Szarkandi J.G."/>
            <person name="Papp V."/>
            <person name="Albert L."/>
            <person name="Andreopoulos W."/>
            <person name="Angelini C."/>
            <person name="Antonin V."/>
            <person name="Barry K.W."/>
            <person name="Bougher N.L."/>
            <person name="Buchanan P."/>
            <person name="Buyck B."/>
            <person name="Bense V."/>
            <person name="Catcheside P."/>
            <person name="Chovatia M."/>
            <person name="Cooper J."/>
            <person name="Damon W."/>
            <person name="Desjardin D."/>
            <person name="Finy P."/>
            <person name="Geml J."/>
            <person name="Haridas S."/>
            <person name="Hughes K."/>
            <person name="Justo A."/>
            <person name="Karasinski D."/>
            <person name="Kautmanova I."/>
            <person name="Kiss B."/>
            <person name="Kocsube S."/>
            <person name="Kotiranta H."/>
            <person name="LaButti K.M."/>
            <person name="Lechner B.E."/>
            <person name="Liimatainen K."/>
            <person name="Lipzen A."/>
            <person name="Lukacs Z."/>
            <person name="Mihaltcheva S."/>
            <person name="Morgado L.N."/>
            <person name="Niskanen T."/>
            <person name="Noordeloos M.E."/>
            <person name="Ohm R.A."/>
            <person name="Ortiz-Santana B."/>
            <person name="Ovrebo C."/>
            <person name="Racz N."/>
            <person name="Riley R."/>
            <person name="Savchenko A."/>
            <person name="Shiryaev A."/>
            <person name="Soop K."/>
            <person name="Spirin V."/>
            <person name="Szebenyi C."/>
            <person name="Tomsovsky M."/>
            <person name="Tulloss R.E."/>
            <person name="Uehling J."/>
            <person name="Grigoriev I.V."/>
            <person name="Vagvolgyi C."/>
            <person name="Papp T."/>
            <person name="Martin F.M."/>
            <person name="Miettinen O."/>
            <person name="Hibbett D.S."/>
            <person name="Nagy L.G."/>
        </authorList>
    </citation>
    <scope>NUCLEOTIDE SEQUENCE [LARGE SCALE GENOMIC DNA]</scope>
    <source>
        <strain evidence="1 2">FP101781</strain>
    </source>
</reference>
<proteinExistence type="predicted"/>
<dbReference type="Proteomes" id="UP000298030">
    <property type="component" value="Unassembled WGS sequence"/>
</dbReference>
<dbReference type="AlphaFoldDB" id="A0A4Y7SNH0"/>
<accession>A0A4Y7SNH0</accession>
<sequence length="77" mass="8616">MMRGYLRRGESGRKSSEQVPLLFQRRHTLLSLYYQMDSFTSILSLISNVADDVPTVNIPSDEENKTAQGGGTYCTIA</sequence>
<evidence type="ECO:0000313" key="2">
    <source>
        <dbReference type="Proteomes" id="UP000298030"/>
    </source>
</evidence>
<protein>
    <submittedName>
        <fullName evidence="1">Uncharacterized protein</fullName>
    </submittedName>
</protein>
<name>A0A4Y7SNH0_COPMI</name>
<organism evidence="1 2">
    <name type="scientific">Coprinellus micaceus</name>
    <name type="common">Glistening ink-cap mushroom</name>
    <name type="synonym">Coprinus micaceus</name>
    <dbReference type="NCBI Taxonomy" id="71717"/>
    <lineage>
        <taxon>Eukaryota</taxon>
        <taxon>Fungi</taxon>
        <taxon>Dikarya</taxon>
        <taxon>Basidiomycota</taxon>
        <taxon>Agaricomycotina</taxon>
        <taxon>Agaricomycetes</taxon>
        <taxon>Agaricomycetidae</taxon>
        <taxon>Agaricales</taxon>
        <taxon>Agaricineae</taxon>
        <taxon>Psathyrellaceae</taxon>
        <taxon>Coprinellus</taxon>
    </lineage>
</organism>
<comment type="caution">
    <text evidence="1">The sequence shown here is derived from an EMBL/GenBank/DDBJ whole genome shotgun (WGS) entry which is preliminary data.</text>
</comment>
<dbReference type="EMBL" id="QPFP01000080">
    <property type="protein sequence ID" value="TEB23251.1"/>
    <property type="molecule type" value="Genomic_DNA"/>
</dbReference>